<organism evidence="2 3">
    <name type="scientific">Catalinimonas alkaloidigena</name>
    <dbReference type="NCBI Taxonomy" id="1075417"/>
    <lineage>
        <taxon>Bacteria</taxon>
        <taxon>Pseudomonadati</taxon>
        <taxon>Bacteroidota</taxon>
        <taxon>Cytophagia</taxon>
        <taxon>Cytophagales</taxon>
        <taxon>Catalimonadaceae</taxon>
        <taxon>Catalinimonas</taxon>
    </lineage>
</organism>
<accession>A0A1G9N9C9</accession>
<dbReference type="PANTHER" id="PTHR41775:SF1">
    <property type="entry name" value="PEPTIDASE M6-LIKE DOMAIN-CONTAINING PROTEIN"/>
    <property type="match status" value="1"/>
</dbReference>
<feature type="domain" description="Peptidase M6-like" evidence="1">
    <location>
        <begin position="99"/>
        <end position="305"/>
    </location>
</feature>
<sequence>MTTLQRIPPSPKVMNDLYLEYLHDNPGIPFAEFLEQKGLVNHSHEHPGMDDSLRLPLGLATAAPLPQLIDIPRLPVRGAVKVKVLLVDFADRAGALPAAHYEELLFSQGSLPTGSMREYYSEVSRGAIDITGSVHGWLRLPQPYAFYTNNASGTGGYPGNAQKMAEDAVQTALASGVTFEASLDVLHEGQVTALFIIHAGVGAETIGNTPEGRREIWSHKWAMQQPVTVAPGLVASTYLTVPHDCRIGVCAHELGHLVMQWEDFYDINGQWSGTGFWDLMASGSWGAGGVRPTHPIGLHKLQHGWVEALDVTTTVQQLTLPPVEASGQVVKVVSPAYRDGQYLILENRANIGFDKELPGEGLLVWRIDEAGIMTNVAAPGALLIQADGLHQLENSNLINQGDDGDPFPGLADTRQLDDDGNISTSFPAGPSGVTLTNIAWDLTSKTVTLDILFENAPPLPEPMTPGLIVKVDIRGRGIESYTENQLAGCKYPFLQVERFSVQFNQAISDLGLEYHAVLGNNADTGFVAGGAFCGQEGERIIGFAVRLTGAQANRYTVTYRGKFGIQKPTEWVSDGTLCAPRGGRRYGLKGLYVKIEKR</sequence>
<dbReference type="PANTHER" id="PTHR41775">
    <property type="entry name" value="SECRETED PROTEIN-RELATED"/>
    <property type="match status" value="1"/>
</dbReference>
<dbReference type="NCBIfam" id="TIGR03296">
    <property type="entry name" value="M6dom_TIGR03296"/>
    <property type="match status" value="1"/>
</dbReference>
<dbReference type="InterPro" id="IPR008757">
    <property type="entry name" value="Peptidase_M6-like_domain"/>
</dbReference>
<keyword evidence="3" id="KW-1185">Reference proteome</keyword>
<name>A0A1G9N9C9_9BACT</name>
<dbReference type="RefSeq" id="WP_089685211.1">
    <property type="nucleotide sequence ID" value="NZ_FNFO01000008.1"/>
</dbReference>
<reference evidence="2 3" key="1">
    <citation type="submission" date="2016-10" db="EMBL/GenBank/DDBJ databases">
        <authorList>
            <person name="de Groot N.N."/>
        </authorList>
    </citation>
    <scope>NUCLEOTIDE SEQUENCE [LARGE SCALE GENOMIC DNA]</scope>
    <source>
        <strain evidence="2 3">DSM 25186</strain>
    </source>
</reference>
<proteinExistence type="predicted"/>
<dbReference type="Proteomes" id="UP000198510">
    <property type="component" value="Unassembled WGS sequence"/>
</dbReference>
<dbReference type="Pfam" id="PF05547">
    <property type="entry name" value="Peptidase_M6"/>
    <property type="match status" value="1"/>
</dbReference>
<evidence type="ECO:0000313" key="3">
    <source>
        <dbReference type="Proteomes" id="UP000198510"/>
    </source>
</evidence>
<evidence type="ECO:0000313" key="2">
    <source>
        <dbReference type="EMBL" id="SDL83108.1"/>
    </source>
</evidence>
<evidence type="ECO:0000259" key="1">
    <source>
        <dbReference type="Pfam" id="PF05547"/>
    </source>
</evidence>
<dbReference type="AlphaFoldDB" id="A0A1G9N9C9"/>
<dbReference type="OrthoDB" id="9813478at2"/>
<dbReference type="GO" id="GO:0006508">
    <property type="term" value="P:proteolysis"/>
    <property type="evidence" value="ECO:0007669"/>
    <property type="project" value="InterPro"/>
</dbReference>
<dbReference type="GO" id="GO:0008233">
    <property type="term" value="F:peptidase activity"/>
    <property type="evidence" value="ECO:0007669"/>
    <property type="project" value="InterPro"/>
</dbReference>
<protein>
    <submittedName>
        <fullName evidence="2">Immune inhibitor A</fullName>
    </submittedName>
</protein>
<dbReference type="EMBL" id="FNFO01000008">
    <property type="protein sequence ID" value="SDL83108.1"/>
    <property type="molecule type" value="Genomic_DNA"/>
</dbReference>
<gene>
    <name evidence="2" type="ORF">SAMN05421823_108222</name>
</gene>